<protein>
    <submittedName>
        <fullName evidence="1">Uncharacterized protein</fullName>
    </submittedName>
</protein>
<evidence type="ECO:0000313" key="1">
    <source>
        <dbReference type="EMBL" id="KGO89255.1"/>
    </source>
</evidence>
<dbReference type="Proteomes" id="UP000030121">
    <property type="component" value="Unassembled WGS sequence"/>
</dbReference>
<reference evidence="1 2" key="1">
    <citation type="submission" date="2013-09" db="EMBL/GenBank/DDBJ databases">
        <authorList>
            <person name="Zeng Z."/>
            <person name="Chen C."/>
        </authorList>
    </citation>
    <scope>NUCLEOTIDE SEQUENCE [LARGE SCALE GENOMIC DNA]</scope>
    <source>
        <strain evidence="1 2">GH29-5</strain>
    </source>
</reference>
<gene>
    <name evidence="1" type="ORF">Q764_09335</name>
</gene>
<sequence>MAKTSELLKSNIESVCPEDGACTLELQKNKSIAVKTDITGKLYCDLEDHPGTSVIHYVYTRNTDPELQDGQHREEIIFEIDNTVSELDLNNWNLSQTKMIFGRHCFCRGQAGYFVVKQGKLRLQHTKEALRFVLDFTVTEVPQTLTQVKGTFTQ</sequence>
<accession>A0A0A2MLV6</accession>
<dbReference type="EMBL" id="JRLW01000010">
    <property type="protein sequence ID" value="KGO89255.1"/>
    <property type="molecule type" value="Genomic_DNA"/>
</dbReference>
<dbReference type="eggNOG" id="ENOG50331EM">
    <property type="taxonomic scope" value="Bacteria"/>
</dbReference>
<evidence type="ECO:0000313" key="2">
    <source>
        <dbReference type="Proteomes" id="UP000030121"/>
    </source>
</evidence>
<proteinExistence type="predicted"/>
<name>A0A0A2MLV6_9FLAO</name>
<organism evidence="1 2">
    <name type="scientific">Flavobacterium suncheonense GH29-5 = DSM 17707</name>
    <dbReference type="NCBI Taxonomy" id="1121899"/>
    <lineage>
        <taxon>Bacteria</taxon>
        <taxon>Pseudomonadati</taxon>
        <taxon>Bacteroidota</taxon>
        <taxon>Flavobacteriia</taxon>
        <taxon>Flavobacteriales</taxon>
        <taxon>Flavobacteriaceae</taxon>
        <taxon>Flavobacterium</taxon>
    </lineage>
</organism>
<dbReference type="AlphaFoldDB" id="A0A0A2MLV6"/>
<keyword evidence="2" id="KW-1185">Reference proteome</keyword>
<comment type="caution">
    <text evidence="1">The sequence shown here is derived from an EMBL/GenBank/DDBJ whole genome shotgun (WGS) entry which is preliminary data.</text>
</comment>